<dbReference type="AlphaFoldDB" id="A0A9P9RB91"/>
<proteinExistence type="predicted"/>
<dbReference type="Proteomes" id="UP000736672">
    <property type="component" value="Unassembled WGS sequence"/>
</dbReference>
<comment type="caution">
    <text evidence="1">The sequence shown here is derived from an EMBL/GenBank/DDBJ whole genome shotgun (WGS) entry which is preliminary data.</text>
</comment>
<reference evidence="1" key="1">
    <citation type="journal article" date="2021" name="Nat. Commun.">
        <title>Genetic determinants of endophytism in the Arabidopsis root mycobiome.</title>
        <authorList>
            <person name="Mesny F."/>
            <person name="Miyauchi S."/>
            <person name="Thiergart T."/>
            <person name="Pickel B."/>
            <person name="Atanasova L."/>
            <person name="Karlsson M."/>
            <person name="Huettel B."/>
            <person name="Barry K.W."/>
            <person name="Haridas S."/>
            <person name="Chen C."/>
            <person name="Bauer D."/>
            <person name="Andreopoulos W."/>
            <person name="Pangilinan J."/>
            <person name="LaButti K."/>
            <person name="Riley R."/>
            <person name="Lipzen A."/>
            <person name="Clum A."/>
            <person name="Drula E."/>
            <person name="Henrissat B."/>
            <person name="Kohler A."/>
            <person name="Grigoriev I.V."/>
            <person name="Martin F.M."/>
            <person name="Hacquard S."/>
        </authorList>
    </citation>
    <scope>NUCLEOTIDE SEQUENCE</scope>
    <source>
        <strain evidence="1">FSSC 5 MPI-SDFR-AT-0091</strain>
    </source>
</reference>
<name>A0A9P9RB91_FUSSL</name>
<accession>A0A9P9RB91</accession>
<sequence>MPSGSIHSLYSIRMAARPRLRCRLAHQPNPVADQGHARHASSRPCLVSDSPSVLLFASLSVYVLRHSTPSSASQFSRQSRSPTSVAGIIHGQGHCHGMDVVVAASKHQAPAGKQYSTRDEARRAPIVQPYPLQPESMQRFSLHHSKSASCLLLIYSTGSRGWVATRNLQPFLCYALPCLSVPSSPYSSLSYLP</sequence>
<gene>
    <name evidence="1" type="ORF">B0J15DRAFT_223433</name>
</gene>
<evidence type="ECO:0000313" key="1">
    <source>
        <dbReference type="EMBL" id="KAH7271765.1"/>
    </source>
</evidence>
<dbReference type="EMBL" id="JAGTJS010000004">
    <property type="protein sequence ID" value="KAH7271765.1"/>
    <property type="molecule type" value="Genomic_DNA"/>
</dbReference>
<organism evidence="1 2">
    <name type="scientific">Fusarium solani</name>
    <name type="common">Filamentous fungus</name>
    <dbReference type="NCBI Taxonomy" id="169388"/>
    <lineage>
        <taxon>Eukaryota</taxon>
        <taxon>Fungi</taxon>
        <taxon>Dikarya</taxon>
        <taxon>Ascomycota</taxon>
        <taxon>Pezizomycotina</taxon>
        <taxon>Sordariomycetes</taxon>
        <taxon>Hypocreomycetidae</taxon>
        <taxon>Hypocreales</taxon>
        <taxon>Nectriaceae</taxon>
        <taxon>Fusarium</taxon>
        <taxon>Fusarium solani species complex</taxon>
    </lineage>
</organism>
<keyword evidence="2" id="KW-1185">Reference proteome</keyword>
<evidence type="ECO:0000313" key="2">
    <source>
        <dbReference type="Proteomes" id="UP000736672"/>
    </source>
</evidence>
<protein>
    <submittedName>
        <fullName evidence="1">Uncharacterized protein</fullName>
    </submittedName>
</protein>